<accession>A0A0R0CU65</accession>
<keyword evidence="1" id="KW-0812">Transmembrane</keyword>
<dbReference type="Pfam" id="PF01478">
    <property type="entry name" value="Peptidase_A24"/>
    <property type="match status" value="1"/>
</dbReference>
<reference evidence="3 4" key="1">
    <citation type="submission" date="2015-05" db="EMBL/GenBank/DDBJ databases">
        <title>Genome sequencing and analysis of members of genus Stenotrophomonas.</title>
        <authorList>
            <person name="Patil P.P."/>
            <person name="Midha S."/>
            <person name="Patil P.B."/>
        </authorList>
    </citation>
    <scope>NUCLEOTIDE SEQUENCE [LARGE SCALE GENOMIC DNA]</scope>
    <source>
        <strain evidence="3 4">DSM 21508</strain>
    </source>
</reference>
<dbReference type="EMBL" id="LDJK01000046">
    <property type="protein sequence ID" value="KRG73433.1"/>
    <property type="molecule type" value="Genomic_DNA"/>
</dbReference>
<dbReference type="Proteomes" id="UP000051386">
    <property type="component" value="Unassembled WGS sequence"/>
</dbReference>
<keyword evidence="4" id="KW-1185">Reference proteome</keyword>
<name>A0A0R0CU65_9GAMM</name>
<proteinExistence type="predicted"/>
<dbReference type="Gene3D" id="1.20.120.1220">
    <property type="match status" value="1"/>
</dbReference>
<dbReference type="GO" id="GO:0016020">
    <property type="term" value="C:membrane"/>
    <property type="evidence" value="ECO:0007669"/>
    <property type="project" value="InterPro"/>
</dbReference>
<evidence type="ECO:0000313" key="4">
    <source>
        <dbReference type="Proteomes" id="UP000051386"/>
    </source>
</evidence>
<dbReference type="RefSeq" id="WP_057508652.1">
    <property type="nucleotide sequence ID" value="NZ_LDJK01000046.1"/>
</dbReference>
<feature type="transmembrane region" description="Helical" evidence="1">
    <location>
        <begin position="160"/>
        <end position="180"/>
    </location>
</feature>
<dbReference type="GO" id="GO:0004190">
    <property type="term" value="F:aspartic-type endopeptidase activity"/>
    <property type="evidence" value="ECO:0007669"/>
    <property type="project" value="InterPro"/>
</dbReference>
<dbReference type="InterPro" id="IPR000045">
    <property type="entry name" value="Prepilin_IV_endopep_pep"/>
</dbReference>
<evidence type="ECO:0000256" key="1">
    <source>
        <dbReference type="SAM" id="Phobius"/>
    </source>
</evidence>
<feature type="transmembrane region" description="Helical" evidence="1">
    <location>
        <begin position="27"/>
        <end position="46"/>
    </location>
</feature>
<dbReference type="AlphaFoldDB" id="A0A0R0CU65"/>
<gene>
    <name evidence="3" type="ORF">ABB28_10925</name>
</gene>
<organism evidence="3 4">
    <name type="scientific">Stenotrophomonas chelatiphaga</name>
    <dbReference type="NCBI Taxonomy" id="517011"/>
    <lineage>
        <taxon>Bacteria</taxon>
        <taxon>Pseudomonadati</taxon>
        <taxon>Pseudomonadota</taxon>
        <taxon>Gammaproteobacteria</taxon>
        <taxon>Lysobacterales</taxon>
        <taxon>Lysobacteraceae</taxon>
        <taxon>Stenotrophomonas</taxon>
    </lineage>
</organism>
<comment type="caution">
    <text evidence="3">The sequence shown here is derived from an EMBL/GenBank/DDBJ whole genome shotgun (WGS) entry which is preliminary data.</text>
</comment>
<sequence length="181" mass="19706">MLLFAMLATTLSMRVIASDLYARRVPNRWLLGALLLGTLLLAWQAVQQGIASTVPHGAGLLLGLCSLLPFYAMRWMGAGDVKFFAVLGFLLGWQALLPVWIGASLMAGAHAVAVYSWRSLRLHLPPRLMLLQHDAAQHRALAPVLHQVQQARGGREGIPYAAYLGLTSICWAGWTLWGAAP</sequence>
<evidence type="ECO:0000259" key="2">
    <source>
        <dbReference type="Pfam" id="PF01478"/>
    </source>
</evidence>
<feature type="domain" description="Prepilin type IV endopeptidase peptidase" evidence="2">
    <location>
        <begin position="13"/>
        <end position="111"/>
    </location>
</feature>
<evidence type="ECO:0000313" key="3">
    <source>
        <dbReference type="EMBL" id="KRG73433.1"/>
    </source>
</evidence>
<feature type="transmembrane region" description="Helical" evidence="1">
    <location>
        <begin position="58"/>
        <end position="77"/>
    </location>
</feature>
<protein>
    <recommendedName>
        <fullName evidence="2">Prepilin type IV endopeptidase peptidase domain-containing protein</fullName>
    </recommendedName>
</protein>
<keyword evidence="1" id="KW-0472">Membrane</keyword>
<keyword evidence="1" id="KW-1133">Transmembrane helix</keyword>
<dbReference type="PATRIC" id="fig|517011.3.peg.1896"/>